<dbReference type="GO" id="GO:0005509">
    <property type="term" value="F:calcium ion binding"/>
    <property type="evidence" value="ECO:0007669"/>
    <property type="project" value="InterPro"/>
</dbReference>
<keyword evidence="4" id="KW-0106">Calcium</keyword>
<sequence>RCLPCALSGRLSVASLVLLIFLAVNVNARPANTSYHKEKIPNSKETNEILPPDHLNGVKMEMDGHLNKDFHQEVFLGKEMEEFEEDSEPRKNRKKLIEIFSKVDFNKDRSVSAKEMQRWIMEKTEEHFQEAVKENKLSFRAVDPDGDGHVTWDEYRVKFLASKGFNEKEVAEKIKNNEELKVDEESNSGGAGESEGSLVPGGVPLLPPSRAQQRHAQIHGEGDHQRPR</sequence>
<accession>A0A8B9JHQ7</accession>
<dbReference type="PROSITE" id="PS00018">
    <property type="entry name" value="EF_HAND_1"/>
    <property type="match status" value="2"/>
</dbReference>
<dbReference type="GO" id="GO:0017156">
    <property type="term" value="P:calcium-ion regulated exocytosis"/>
    <property type="evidence" value="ECO:0007669"/>
    <property type="project" value="TreeGrafter"/>
</dbReference>
<protein>
    <submittedName>
        <fullName evidence="8">Stromal cell derived factor 4</fullName>
    </submittedName>
</protein>
<proteinExistence type="inferred from homology"/>
<feature type="domain" description="EF-hand" evidence="7">
    <location>
        <begin position="130"/>
        <end position="165"/>
    </location>
</feature>
<feature type="domain" description="EF-hand" evidence="7">
    <location>
        <begin position="91"/>
        <end position="126"/>
    </location>
</feature>
<feature type="chain" id="PRO_5034197449" evidence="6">
    <location>
        <begin position="29"/>
        <end position="228"/>
    </location>
</feature>
<evidence type="ECO:0000256" key="5">
    <source>
        <dbReference type="SAM" id="MobiDB-lite"/>
    </source>
</evidence>
<name>A0A8B9JHQ7_ASTMX</name>
<dbReference type="PANTHER" id="PTHR10827">
    <property type="entry name" value="RETICULOCALBIN"/>
    <property type="match status" value="1"/>
</dbReference>
<dbReference type="AlphaFoldDB" id="A0A8B9JHQ7"/>
<dbReference type="InterPro" id="IPR011992">
    <property type="entry name" value="EF-hand-dom_pair"/>
</dbReference>
<dbReference type="SUPFAM" id="SSF47473">
    <property type="entry name" value="EF-hand"/>
    <property type="match status" value="1"/>
</dbReference>
<feature type="signal peptide" evidence="6">
    <location>
        <begin position="1"/>
        <end position="28"/>
    </location>
</feature>
<dbReference type="Ensembl" id="ENSAMXT00005024026.1">
    <property type="protein sequence ID" value="ENSAMXP00005021740.1"/>
    <property type="gene ID" value="ENSAMXG00005011244.1"/>
</dbReference>
<dbReference type="PANTHER" id="PTHR10827:SF98">
    <property type="entry name" value="45 KDA CALCIUM-BINDING PROTEIN"/>
    <property type="match status" value="1"/>
</dbReference>
<evidence type="ECO:0000256" key="3">
    <source>
        <dbReference type="ARBA" id="ARBA00022737"/>
    </source>
</evidence>
<keyword evidence="2" id="KW-0479">Metal-binding</keyword>
<feature type="compositionally biased region" description="Basic and acidic residues" evidence="5">
    <location>
        <begin position="218"/>
        <end position="228"/>
    </location>
</feature>
<feature type="region of interest" description="Disordered" evidence="5">
    <location>
        <begin position="176"/>
        <end position="228"/>
    </location>
</feature>
<evidence type="ECO:0000259" key="7">
    <source>
        <dbReference type="PROSITE" id="PS50222"/>
    </source>
</evidence>
<dbReference type="InterPro" id="IPR018247">
    <property type="entry name" value="EF_Hand_1_Ca_BS"/>
</dbReference>
<keyword evidence="6" id="KW-0732">Signal</keyword>
<comment type="similarity">
    <text evidence="1">Belongs to the CREC family.</text>
</comment>
<keyword evidence="3" id="KW-0677">Repeat</keyword>
<dbReference type="Proteomes" id="UP000694621">
    <property type="component" value="Unplaced"/>
</dbReference>
<evidence type="ECO:0000256" key="1">
    <source>
        <dbReference type="ARBA" id="ARBA00006431"/>
    </source>
</evidence>
<dbReference type="GO" id="GO:0005783">
    <property type="term" value="C:endoplasmic reticulum"/>
    <property type="evidence" value="ECO:0007669"/>
    <property type="project" value="TreeGrafter"/>
</dbReference>
<reference evidence="8" key="1">
    <citation type="submission" date="2025-08" db="UniProtKB">
        <authorList>
            <consortium name="Ensembl"/>
        </authorList>
    </citation>
    <scope>IDENTIFICATION</scope>
</reference>
<dbReference type="PROSITE" id="PS50222">
    <property type="entry name" value="EF_HAND_2"/>
    <property type="match status" value="2"/>
</dbReference>
<organism evidence="8 9">
    <name type="scientific">Astyanax mexicanus</name>
    <name type="common">Blind cave fish</name>
    <name type="synonym">Astyanax fasciatus mexicanus</name>
    <dbReference type="NCBI Taxonomy" id="7994"/>
    <lineage>
        <taxon>Eukaryota</taxon>
        <taxon>Metazoa</taxon>
        <taxon>Chordata</taxon>
        <taxon>Craniata</taxon>
        <taxon>Vertebrata</taxon>
        <taxon>Euteleostomi</taxon>
        <taxon>Actinopterygii</taxon>
        <taxon>Neopterygii</taxon>
        <taxon>Teleostei</taxon>
        <taxon>Ostariophysi</taxon>
        <taxon>Characiformes</taxon>
        <taxon>Characoidei</taxon>
        <taxon>Acestrorhamphidae</taxon>
        <taxon>Acestrorhamphinae</taxon>
        <taxon>Astyanax</taxon>
    </lineage>
</organism>
<evidence type="ECO:0000256" key="2">
    <source>
        <dbReference type="ARBA" id="ARBA00022723"/>
    </source>
</evidence>
<evidence type="ECO:0000256" key="6">
    <source>
        <dbReference type="SAM" id="SignalP"/>
    </source>
</evidence>
<evidence type="ECO:0000313" key="8">
    <source>
        <dbReference type="Ensembl" id="ENSAMXP00005021740.1"/>
    </source>
</evidence>
<evidence type="ECO:0000256" key="4">
    <source>
        <dbReference type="ARBA" id="ARBA00022837"/>
    </source>
</evidence>
<dbReference type="FunFam" id="1.10.238.10:FF:000120">
    <property type="entry name" value="45 kDa calcium-binding protein"/>
    <property type="match status" value="1"/>
</dbReference>
<feature type="compositionally biased region" description="Low complexity" evidence="5">
    <location>
        <begin position="194"/>
        <end position="204"/>
    </location>
</feature>
<dbReference type="InterPro" id="IPR002048">
    <property type="entry name" value="EF_hand_dom"/>
</dbReference>
<evidence type="ECO:0000313" key="9">
    <source>
        <dbReference type="Proteomes" id="UP000694621"/>
    </source>
</evidence>
<dbReference type="Pfam" id="PF13499">
    <property type="entry name" value="EF-hand_7"/>
    <property type="match status" value="1"/>
</dbReference>
<dbReference type="Gene3D" id="1.10.238.10">
    <property type="entry name" value="EF-hand"/>
    <property type="match status" value="1"/>
</dbReference>